<dbReference type="PANTHER" id="PTHR30244:SF34">
    <property type="entry name" value="DTDP-4-AMINO-4,6-DIDEOXYGALACTOSE TRANSAMINASE"/>
    <property type="match status" value="1"/>
</dbReference>
<accession>A0ABP6XQ60</accession>
<dbReference type="PANTHER" id="PTHR30244">
    <property type="entry name" value="TRANSAMINASE"/>
    <property type="match status" value="1"/>
</dbReference>
<evidence type="ECO:0000256" key="1">
    <source>
        <dbReference type="ARBA" id="ARBA00001933"/>
    </source>
</evidence>
<evidence type="ECO:0000313" key="7">
    <source>
        <dbReference type="EMBL" id="GAA3570761.1"/>
    </source>
</evidence>
<comment type="cofactor">
    <cofactor evidence="1">
        <name>pyridoxal 5'-phosphate</name>
        <dbReference type="ChEBI" id="CHEBI:597326"/>
    </cofactor>
</comment>
<dbReference type="CDD" id="cd00616">
    <property type="entry name" value="AHBA_syn"/>
    <property type="match status" value="1"/>
</dbReference>
<evidence type="ECO:0000256" key="6">
    <source>
        <dbReference type="RuleBase" id="RU004508"/>
    </source>
</evidence>
<sequence>MHHHSDPHPQPWPVYPPDAIEACSGLLTAGRSYDYSRGAEIAALEDEFAAGHGRAHALAVNSGTSALFLAYQALGVRAGDEVVVPTFTFPATATPLRWLGARPVLVDCGELTGNVTAETIASRITERTRGIAVTHLYGHPCDMPAIVRLARDKGLFLVEDCSHAHGAHDSSRRVGTWGDAAVFSVGARKPVSGGHGGVLLTDRADVFETACLSSASQQRSFASVRDPQRRAVSDTGLGGNLRMSPVAAVLAHAHLRQLDQLIEQKKANCEQLVRELAALPGLSAVIPRPGTDAGGRFGLHMVYDAAEAGLPRAEMIARLRERELRIGSAQTSPLHHTSLGTLPDCRTTSGTSGFPLADQLAGTWISLPADYLHGDATALIRHYVRQFKEVWQR</sequence>
<dbReference type="Pfam" id="PF01041">
    <property type="entry name" value="DegT_DnrJ_EryC1"/>
    <property type="match status" value="1"/>
</dbReference>
<evidence type="ECO:0000256" key="3">
    <source>
        <dbReference type="ARBA" id="ARBA00022679"/>
    </source>
</evidence>
<proteinExistence type="inferred from homology"/>
<keyword evidence="3" id="KW-0808">Transferase</keyword>
<keyword evidence="4 6" id="KW-0663">Pyridoxal phosphate</keyword>
<keyword evidence="2 7" id="KW-0032">Aminotransferase</keyword>
<gene>
    <name evidence="7" type="ORF">GCM10022295_60820</name>
</gene>
<dbReference type="PIRSF" id="PIRSF000390">
    <property type="entry name" value="PLP_StrS"/>
    <property type="match status" value="1"/>
</dbReference>
<dbReference type="RefSeq" id="WP_346184388.1">
    <property type="nucleotide sequence ID" value="NZ_BAABCE010000012.1"/>
</dbReference>
<evidence type="ECO:0000313" key="8">
    <source>
        <dbReference type="Proteomes" id="UP001500707"/>
    </source>
</evidence>
<comment type="similarity">
    <text evidence="5">Belongs to the DegT/DnrJ/EryC1 family. L-glutamine:2-deoxy-scyllo-inosose/scyllo-inosose aminotransferase subfamily.</text>
</comment>
<dbReference type="InterPro" id="IPR000653">
    <property type="entry name" value="DegT/StrS_aminotransferase"/>
</dbReference>
<dbReference type="EMBL" id="BAABCE010000012">
    <property type="protein sequence ID" value="GAA3570761.1"/>
    <property type="molecule type" value="Genomic_DNA"/>
</dbReference>
<comment type="caution">
    <text evidence="7">The sequence shown here is derived from an EMBL/GenBank/DDBJ whole genome shotgun (WGS) entry which is preliminary data.</text>
</comment>
<evidence type="ECO:0000256" key="5">
    <source>
        <dbReference type="ARBA" id="ARBA00038398"/>
    </source>
</evidence>
<organism evidence="7 8">
    <name type="scientific">Streptomyces osmaniensis</name>
    <dbReference type="NCBI Taxonomy" id="593134"/>
    <lineage>
        <taxon>Bacteria</taxon>
        <taxon>Bacillati</taxon>
        <taxon>Actinomycetota</taxon>
        <taxon>Actinomycetes</taxon>
        <taxon>Kitasatosporales</taxon>
        <taxon>Streptomycetaceae</taxon>
        <taxon>Streptomyces</taxon>
    </lineage>
</organism>
<keyword evidence="8" id="KW-1185">Reference proteome</keyword>
<evidence type="ECO:0000256" key="2">
    <source>
        <dbReference type="ARBA" id="ARBA00022576"/>
    </source>
</evidence>
<dbReference type="GO" id="GO:0008483">
    <property type="term" value="F:transaminase activity"/>
    <property type="evidence" value="ECO:0007669"/>
    <property type="project" value="UniProtKB-KW"/>
</dbReference>
<protein>
    <submittedName>
        <fullName evidence="7">LegC family aminotransferase</fullName>
    </submittedName>
</protein>
<reference evidence="8" key="1">
    <citation type="journal article" date="2019" name="Int. J. Syst. Evol. Microbiol.">
        <title>The Global Catalogue of Microorganisms (GCM) 10K type strain sequencing project: providing services to taxonomists for standard genome sequencing and annotation.</title>
        <authorList>
            <consortium name="The Broad Institute Genomics Platform"/>
            <consortium name="The Broad Institute Genome Sequencing Center for Infectious Disease"/>
            <person name="Wu L."/>
            <person name="Ma J."/>
        </authorList>
    </citation>
    <scope>NUCLEOTIDE SEQUENCE [LARGE SCALE GENOMIC DNA]</scope>
    <source>
        <strain evidence="8">JCM 17656</strain>
    </source>
</reference>
<name>A0ABP6XQ60_9ACTN</name>
<evidence type="ECO:0000256" key="4">
    <source>
        <dbReference type="ARBA" id="ARBA00022898"/>
    </source>
</evidence>
<dbReference type="Proteomes" id="UP001500707">
    <property type="component" value="Unassembled WGS sequence"/>
</dbReference>